<dbReference type="eggNOG" id="COG0789">
    <property type="taxonomic scope" value="Bacteria"/>
</dbReference>
<evidence type="ECO:0000256" key="1">
    <source>
        <dbReference type="ARBA" id="ARBA00023125"/>
    </source>
</evidence>
<comment type="caution">
    <text evidence="3">The sequence shown here is derived from an EMBL/GenBank/DDBJ whole genome shotgun (WGS) entry which is preliminary data.</text>
</comment>
<keyword evidence="1" id="KW-0238">DNA-binding</keyword>
<feature type="domain" description="HTH merR-type" evidence="2">
    <location>
        <begin position="4"/>
        <end position="73"/>
    </location>
</feature>
<dbReference type="InterPro" id="IPR009061">
    <property type="entry name" value="DNA-bd_dom_put_sf"/>
</dbReference>
<dbReference type="PRINTS" id="PR00040">
    <property type="entry name" value="HTHMERR"/>
</dbReference>
<dbReference type="PANTHER" id="PTHR30204:SF83">
    <property type="entry name" value="TRANSCRIPTIONAL REGULATOR, MERR FAMILY"/>
    <property type="match status" value="1"/>
</dbReference>
<name>K8Z7F8_9ENTE</name>
<proteinExistence type="predicted"/>
<dbReference type="RefSeq" id="WP_009492068.1">
    <property type="nucleotide sequence ID" value="NZ_AMYT01000022.1"/>
</dbReference>
<dbReference type="GO" id="GO:0003677">
    <property type="term" value="F:DNA binding"/>
    <property type="evidence" value="ECO:0007669"/>
    <property type="project" value="UniProtKB-KW"/>
</dbReference>
<dbReference type="Pfam" id="PF13411">
    <property type="entry name" value="MerR_1"/>
    <property type="match status" value="1"/>
</dbReference>
<reference evidence="3 4" key="1">
    <citation type="journal article" date="2013" name="Genome Announc.">
        <title>Draft Genome Sequence of Catellicoccus marimammalium, a Novel Species Commonly Found in Gull Feces.</title>
        <authorList>
            <person name="Weigand M.R."/>
            <person name="Ryu H."/>
            <person name="Bozcek L."/>
            <person name="Konstantinidis K.T."/>
            <person name="Santo Domingo J.W."/>
        </authorList>
    </citation>
    <scope>NUCLEOTIDE SEQUENCE [LARGE SCALE GENOMIC DNA]</scope>
    <source>
        <strain evidence="3 4">M35/04/3</strain>
    </source>
</reference>
<dbReference type="InterPro" id="IPR047057">
    <property type="entry name" value="MerR_fam"/>
</dbReference>
<dbReference type="PROSITE" id="PS50937">
    <property type="entry name" value="HTH_MERR_2"/>
    <property type="match status" value="1"/>
</dbReference>
<dbReference type="PANTHER" id="PTHR30204">
    <property type="entry name" value="REDOX-CYCLING DRUG-SENSING TRANSCRIPTIONAL ACTIVATOR SOXR"/>
    <property type="match status" value="1"/>
</dbReference>
<gene>
    <name evidence="3" type="ORF">C683_1219</name>
</gene>
<protein>
    <submittedName>
        <fullName evidence="3">Transcriptional regulator, MerR family</fullName>
    </submittedName>
</protein>
<organism evidence="3 4">
    <name type="scientific">Catellicoccus marimammalium M35/04/3</name>
    <dbReference type="NCBI Taxonomy" id="1234409"/>
    <lineage>
        <taxon>Bacteria</taxon>
        <taxon>Bacillati</taxon>
        <taxon>Bacillota</taxon>
        <taxon>Bacilli</taxon>
        <taxon>Lactobacillales</taxon>
        <taxon>Enterococcaceae</taxon>
        <taxon>Catellicoccus</taxon>
    </lineage>
</organism>
<sequence>MEKEYSITEISQKTHLPTSTLRYYEQEGLLPPIKRNQYQRRQYTTTDLERIRLIQCFKQLGMSTKKIKAYIQEHEGKLCDVEGILQEHLQFLYQQKEEMERHIHFIEKELEKRK</sequence>
<dbReference type="SMART" id="SM00422">
    <property type="entry name" value="HTH_MERR"/>
    <property type="match status" value="1"/>
</dbReference>
<dbReference type="OrthoDB" id="9811174at2"/>
<dbReference type="GO" id="GO:0003700">
    <property type="term" value="F:DNA-binding transcription factor activity"/>
    <property type="evidence" value="ECO:0007669"/>
    <property type="project" value="InterPro"/>
</dbReference>
<dbReference type="Gene3D" id="1.10.1660.10">
    <property type="match status" value="1"/>
</dbReference>
<keyword evidence="4" id="KW-1185">Reference proteome</keyword>
<evidence type="ECO:0000313" key="3">
    <source>
        <dbReference type="EMBL" id="EKU26944.1"/>
    </source>
</evidence>
<dbReference type="Proteomes" id="UP000016057">
    <property type="component" value="Unassembled WGS sequence"/>
</dbReference>
<evidence type="ECO:0000259" key="2">
    <source>
        <dbReference type="PROSITE" id="PS50937"/>
    </source>
</evidence>
<dbReference type="SUPFAM" id="SSF46955">
    <property type="entry name" value="Putative DNA-binding domain"/>
    <property type="match status" value="1"/>
</dbReference>
<dbReference type="STRING" id="1234409.C683_1219"/>
<dbReference type="EMBL" id="AMYT01000022">
    <property type="protein sequence ID" value="EKU26944.1"/>
    <property type="molecule type" value="Genomic_DNA"/>
</dbReference>
<dbReference type="InterPro" id="IPR000551">
    <property type="entry name" value="MerR-type_HTH_dom"/>
</dbReference>
<accession>K8Z7F8</accession>
<dbReference type="AlphaFoldDB" id="K8Z7F8"/>
<evidence type="ECO:0000313" key="4">
    <source>
        <dbReference type="Proteomes" id="UP000016057"/>
    </source>
</evidence>